<keyword evidence="5" id="KW-1185">Reference proteome</keyword>
<gene>
    <name evidence="3" type="ORF">DCO61_09980</name>
    <name evidence="4" type="ORF">LS64_002635</name>
</gene>
<dbReference type="EMBL" id="QBIU01000002">
    <property type="protein sequence ID" value="MWV70319.1"/>
    <property type="molecule type" value="Genomic_DNA"/>
</dbReference>
<dbReference type="OrthoDB" id="5292899at2"/>
<sequence length="190" mass="21519">MFVKKFCFGVMLASSIFMVANAKNLDTTKTKVTWTAYKFYDKTPVSGTFKDIKYTWSKGKEWQETLKGAKASINALSVDLNDETKNENVRDGFFKEFKNQNIVVVVDKVVPDSTDVNKGRLEVSIELNGIKHPSWMPYSISGNMLSARGVVDFYDFALGNALNKLRKTCEYMHEGKTWGEAAFKVEIPLK</sequence>
<dbReference type="InterPro" id="IPR036761">
    <property type="entry name" value="TTHA0802/YceI-like_sf"/>
</dbReference>
<evidence type="ECO:0000313" key="3">
    <source>
        <dbReference type="EMBL" id="MWV70319.1"/>
    </source>
</evidence>
<evidence type="ECO:0000259" key="2">
    <source>
        <dbReference type="Pfam" id="PF04264"/>
    </source>
</evidence>
<dbReference type="Proteomes" id="UP000029714">
    <property type="component" value="Unassembled WGS sequence"/>
</dbReference>
<feature type="domain" description="Lipid/polyisoprenoid-binding YceI-like" evidence="2">
    <location>
        <begin position="25"/>
        <end position="160"/>
    </location>
</feature>
<dbReference type="Pfam" id="PF04264">
    <property type="entry name" value="YceI"/>
    <property type="match status" value="1"/>
</dbReference>
<dbReference type="Gene3D" id="2.40.128.110">
    <property type="entry name" value="Lipid/polyisoprenoid-binding, YceI-like"/>
    <property type="match status" value="1"/>
</dbReference>
<reference evidence="4 5" key="1">
    <citation type="journal article" date="2014" name="Genome Announc.">
        <title>Draft genome sequences of eight enterohepatic helicobacter species isolated from both laboratory and wild rodents.</title>
        <authorList>
            <person name="Sheh A."/>
            <person name="Shen Z."/>
            <person name="Fox J.G."/>
        </authorList>
    </citation>
    <scope>NUCLEOTIDE SEQUENCE [LARGE SCALE GENOMIC DNA]</scope>
    <source>
        <strain evidence="4 5">MIT 97-6194</strain>
    </source>
</reference>
<keyword evidence="1" id="KW-0732">Signal</keyword>
<reference evidence="3 6" key="4">
    <citation type="submission" date="2019-12" db="EMBL/GenBank/DDBJ databases">
        <title>Multi-Generational Helicobacter saguini Isolates.</title>
        <authorList>
            <person name="Mannion A."/>
            <person name="Shen Z."/>
            <person name="Fox J.G."/>
        </authorList>
    </citation>
    <scope>NUCLEOTIDE SEQUENCE [LARGE SCALE GENOMIC DNA]</scope>
    <source>
        <strain evidence="3">16-048</strain>
        <strain evidence="6">16-048 (F4)</strain>
    </source>
</reference>
<protein>
    <submittedName>
        <fullName evidence="4">Polyisoprenoid-binding protein</fullName>
    </submittedName>
</protein>
<evidence type="ECO:0000313" key="5">
    <source>
        <dbReference type="Proteomes" id="UP000029714"/>
    </source>
</evidence>
<feature type="chain" id="PRO_5036063074" evidence="1">
    <location>
        <begin position="23"/>
        <end position="190"/>
    </location>
</feature>
<feature type="signal peptide" evidence="1">
    <location>
        <begin position="1"/>
        <end position="22"/>
    </location>
</feature>
<dbReference type="AlphaFoldDB" id="A0A347VQ22"/>
<dbReference type="RefSeq" id="WP_034572129.1">
    <property type="nucleotide sequence ID" value="NZ_JRMP02000003.1"/>
</dbReference>
<accession>A0A347VQ22</accession>
<organism evidence="4 5">
    <name type="scientific">Helicobacter saguini</name>
    <dbReference type="NCBI Taxonomy" id="1548018"/>
    <lineage>
        <taxon>Bacteria</taxon>
        <taxon>Pseudomonadati</taxon>
        <taxon>Campylobacterota</taxon>
        <taxon>Epsilonproteobacteria</taxon>
        <taxon>Campylobacterales</taxon>
        <taxon>Helicobacteraceae</taxon>
        <taxon>Helicobacter</taxon>
    </lineage>
</organism>
<dbReference type="Proteomes" id="UP000477070">
    <property type="component" value="Unassembled WGS sequence"/>
</dbReference>
<evidence type="ECO:0000313" key="4">
    <source>
        <dbReference type="EMBL" id="TLD95270.1"/>
    </source>
</evidence>
<dbReference type="STRING" id="1548018.LS64_08085"/>
<dbReference type="InterPro" id="IPR007372">
    <property type="entry name" value="Lipid/polyisoprenoid-bd_YceI"/>
</dbReference>
<reference evidence="4 5" key="2">
    <citation type="journal article" date="2016" name="Infect. Immun.">
        <title>Helicobacter saguini, a Novel Helicobacter Isolated from Cotton-Top Tamarins with Ulcerative Colitis, Has Proinflammatory Properties and Induces Typhlocolitis and Dysplasia in Gnotobiotic IL-10-/- Mice.</title>
        <authorList>
            <person name="Shen Z."/>
            <person name="Mannion A."/>
            <person name="Whary M.T."/>
            <person name="Muthupalani S."/>
            <person name="Sheh A."/>
            <person name="Feng Y."/>
            <person name="Gong G."/>
            <person name="Vandamme P."/>
            <person name="Holcombe H.R."/>
            <person name="Paster B.J."/>
            <person name="Fox J.G."/>
        </authorList>
    </citation>
    <scope>NUCLEOTIDE SEQUENCE [LARGE SCALE GENOMIC DNA]</scope>
    <source>
        <strain evidence="4 5">MIT 97-6194</strain>
    </source>
</reference>
<comment type="caution">
    <text evidence="4">The sequence shown here is derived from an EMBL/GenBank/DDBJ whole genome shotgun (WGS) entry which is preliminary data.</text>
</comment>
<proteinExistence type="predicted"/>
<dbReference type="EMBL" id="JRMP02000003">
    <property type="protein sequence ID" value="TLD95270.1"/>
    <property type="molecule type" value="Genomic_DNA"/>
</dbReference>
<reference evidence="4" key="3">
    <citation type="submission" date="2018-04" db="EMBL/GenBank/DDBJ databases">
        <authorList>
            <person name="Sheh A."/>
            <person name="Shen Z."/>
            <person name="Mannion A.J."/>
            <person name="Fox J.G."/>
        </authorList>
    </citation>
    <scope>NUCLEOTIDE SEQUENCE</scope>
    <source>
        <strain evidence="4">MIT 97-6194</strain>
    </source>
</reference>
<name>A0A347VQ22_9HELI</name>
<evidence type="ECO:0000256" key="1">
    <source>
        <dbReference type="SAM" id="SignalP"/>
    </source>
</evidence>
<evidence type="ECO:0000313" key="6">
    <source>
        <dbReference type="Proteomes" id="UP000477070"/>
    </source>
</evidence>